<dbReference type="Proteomes" id="UP000499080">
    <property type="component" value="Unassembled WGS sequence"/>
</dbReference>
<evidence type="ECO:0000313" key="2">
    <source>
        <dbReference type="Proteomes" id="UP000499080"/>
    </source>
</evidence>
<dbReference type="AlphaFoldDB" id="A0A4Y2W6V1"/>
<accession>A0A4Y2W6V1</accession>
<proteinExistence type="predicted"/>
<protein>
    <submittedName>
        <fullName evidence="1">Uncharacterized protein</fullName>
    </submittedName>
</protein>
<name>A0A4Y2W6V1_ARAVE</name>
<evidence type="ECO:0000313" key="1">
    <source>
        <dbReference type="EMBL" id="GBO32314.1"/>
    </source>
</evidence>
<reference evidence="1 2" key="1">
    <citation type="journal article" date="2019" name="Sci. Rep.">
        <title>Orb-weaving spider Araneus ventricosus genome elucidates the spidroin gene catalogue.</title>
        <authorList>
            <person name="Kono N."/>
            <person name="Nakamura H."/>
            <person name="Ohtoshi R."/>
            <person name="Moran D.A.P."/>
            <person name="Shinohara A."/>
            <person name="Yoshida Y."/>
            <person name="Fujiwara M."/>
            <person name="Mori M."/>
            <person name="Tomita M."/>
            <person name="Arakawa K."/>
        </authorList>
    </citation>
    <scope>NUCLEOTIDE SEQUENCE [LARGE SCALE GENOMIC DNA]</scope>
</reference>
<gene>
    <name evidence="1" type="ORF">AVEN_106041_1</name>
</gene>
<organism evidence="1 2">
    <name type="scientific">Araneus ventricosus</name>
    <name type="common">Orbweaver spider</name>
    <name type="synonym">Epeira ventricosa</name>
    <dbReference type="NCBI Taxonomy" id="182803"/>
    <lineage>
        <taxon>Eukaryota</taxon>
        <taxon>Metazoa</taxon>
        <taxon>Ecdysozoa</taxon>
        <taxon>Arthropoda</taxon>
        <taxon>Chelicerata</taxon>
        <taxon>Arachnida</taxon>
        <taxon>Araneae</taxon>
        <taxon>Araneomorphae</taxon>
        <taxon>Entelegynae</taxon>
        <taxon>Araneoidea</taxon>
        <taxon>Araneidae</taxon>
        <taxon>Araneus</taxon>
    </lineage>
</organism>
<comment type="caution">
    <text evidence="1">The sequence shown here is derived from an EMBL/GenBank/DDBJ whole genome shotgun (WGS) entry which is preliminary data.</text>
</comment>
<sequence>MVNDFISCRSCSMDQIGSTVLEIDSSEYFGDFSHQADFAIKMASGRKAPLRKAEESLSRALTSHGEYIAVMKCLNRQPVTSAILEMKSRAPIGIRGQNKGRRR</sequence>
<dbReference type="EMBL" id="BGPR01055771">
    <property type="protein sequence ID" value="GBO32314.1"/>
    <property type="molecule type" value="Genomic_DNA"/>
</dbReference>
<keyword evidence="2" id="KW-1185">Reference proteome</keyword>